<evidence type="ECO:0000256" key="5">
    <source>
        <dbReference type="ARBA" id="ARBA00023295"/>
    </source>
</evidence>
<accession>A0A8H4ERK0</accession>
<comment type="similarity">
    <text evidence="2 6">Belongs to the glycosyl hydrolase 27 family.</text>
</comment>
<dbReference type="InterPro" id="IPR017853">
    <property type="entry name" value="GH"/>
</dbReference>
<protein>
    <recommendedName>
        <fullName evidence="3 6">Alpha-galactosidase</fullName>
        <ecNumber evidence="3 6">3.2.1.22</ecNumber>
    </recommendedName>
    <alternativeName>
        <fullName evidence="6">Melibiase</fullName>
    </alternativeName>
</protein>
<evidence type="ECO:0000256" key="1">
    <source>
        <dbReference type="ARBA" id="ARBA00001255"/>
    </source>
</evidence>
<name>A0A8H4ERK0_GIGMA</name>
<evidence type="ECO:0000313" key="8">
    <source>
        <dbReference type="EMBL" id="KAF0541494.1"/>
    </source>
</evidence>
<dbReference type="PANTHER" id="PTHR11452">
    <property type="entry name" value="ALPHA-GALACTOSIDASE/ALPHA-N-ACETYLGALACTOSAMINIDASE"/>
    <property type="match status" value="1"/>
</dbReference>
<proteinExistence type="inferred from homology"/>
<dbReference type="GO" id="GO:0004557">
    <property type="term" value="F:alpha-galactosidase activity"/>
    <property type="evidence" value="ECO:0007669"/>
    <property type="project" value="UniProtKB-EC"/>
</dbReference>
<dbReference type="Pfam" id="PF16499">
    <property type="entry name" value="Melibiase_2"/>
    <property type="match status" value="2"/>
</dbReference>
<comment type="caution">
    <text evidence="8">The sequence shown here is derived from an EMBL/GenBank/DDBJ whole genome shotgun (WGS) entry which is preliminary data.</text>
</comment>
<dbReference type="Gene3D" id="3.20.20.70">
    <property type="entry name" value="Aldolase class I"/>
    <property type="match status" value="2"/>
</dbReference>
<dbReference type="GO" id="GO:0005975">
    <property type="term" value="P:carbohydrate metabolic process"/>
    <property type="evidence" value="ECO:0007669"/>
    <property type="project" value="InterPro"/>
</dbReference>
<keyword evidence="9" id="KW-1185">Reference proteome</keyword>
<dbReference type="AlphaFoldDB" id="A0A8H4ERK0"/>
<gene>
    <name evidence="8" type="ORF">F8M41_005420</name>
</gene>
<keyword evidence="4 6" id="KW-0378">Hydrolase</keyword>
<evidence type="ECO:0000256" key="6">
    <source>
        <dbReference type="RuleBase" id="RU361168"/>
    </source>
</evidence>
<dbReference type="InterPro" id="IPR002241">
    <property type="entry name" value="Glyco_hydro_27"/>
</dbReference>
<evidence type="ECO:0000256" key="3">
    <source>
        <dbReference type="ARBA" id="ARBA00012755"/>
    </source>
</evidence>
<dbReference type="Proteomes" id="UP000439903">
    <property type="component" value="Unassembled WGS sequence"/>
</dbReference>
<evidence type="ECO:0000256" key="2">
    <source>
        <dbReference type="ARBA" id="ARBA00009743"/>
    </source>
</evidence>
<evidence type="ECO:0000313" key="9">
    <source>
        <dbReference type="Proteomes" id="UP000439903"/>
    </source>
</evidence>
<dbReference type="SUPFAM" id="SSF51445">
    <property type="entry name" value="(Trans)glycosidases"/>
    <property type="match status" value="1"/>
</dbReference>
<feature type="chain" id="PRO_5034225492" description="Alpha-galactosidase" evidence="7">
    <location>
        <begin position="19"/>
        <end position="313"/>
    </location>
</feature>
<keyword evidence="6" id="KW-1015">Disulfide bond</keyword>
<keyword evidence="7" id="KW-0732">Signal</keyword>
<organism evidence="8 9">
    <name type="scientific">Gigaspora margarita</name>
    <dbReference type="NCBI Taxonomy" id="4874"/>
    <lineage>
        <taxon>Eukaryota</taxon>
        <taxon>Fungi</taxon>
        <taxon>Fungi incertae sedis</taxon>
        <taxon>Mucoromycota</taxon>
        <taxon>Glomeromycotina</taxon>
        <taxon>Glomeromycetes</taxon>
        <taxon>Diversisporales</taxon>
        <taxon>Gigasporaceae</taxon>
        <taxon>Gigaspora</taxon>
    </lineage>
</organism>
<dbReference type="CDD" id="cd14792">
    <property type="entry name" value="GH27"/>
    <property type="match status" value="1"/>
</dbReference>
<evidence type="ECO:0000256" key="4">
    <source>
        <dbReference type="ARBA" id="ARBA00022801"/>
    </source>
</evidence>
<dbReference type="InterPro" id="IPR013785">
    <property type="entry name" value="Aldolase_TIM"/>
</dbReference>
<sequence>MISWILILIITFTRFTTCQNGYGFKSPPMGWNPYNAFSFTFDETIIRKQADIIATEGYLDVGYRYINLDDSWQAPNRTANGTLTYNTDKFPSGIKALAEYIHGKGLLFGIYSDAGTESCGGFPGSLDHEEKDAKTFVEWGVDYLKYDNCYNKKRPEQERYQKMGKALKNATKGTNKTIFYNICEWDKLILGYGDLMSEIDSQVRLTQYGRPGGWNDPDMLAVGFDVIPPIEQITHYAFWAALKAPLILGCDQDPLGLSICQVYYKTYNETSFDIWTGPLIDGYVAILFNRGIDPINIKLDFQKHCYLTDEIKV</sequence>
<reference evidence="8 9" key="1">
    <citation type="journal article" date="2019" name="Environ. Microbiol.">
        <title>At the nexus of three kingdoms: the genome of the mycorrhizal fungus Gigaspora margarita provides insights into plant, endobacterial and fungal interactions.</title>
        <authorList>
            <person name="Venice F."/>
            <person name="Ghignone S."/>
            <person name="Salvioli di Fossalunga A."/>
            <person name="Amselem J."/>
            <person name="Novero M."/>
            <person name="Xianan X."/>
            <person name="Sedzielewska Toro K."/>
            <person name="Morin E."/>
            <person name="Lipzen A."/>
            <person name="Grigoriev I.V."/>
            <person name="Henrissat B."/>
            <person name="Martin F.M."/>
            <person name="Bonfante P."/>
        </authorList>
    </citation>
    <scope>NUCLEOTIDE SEQUENCE [LARGE SCALE GENOMIC DNA]</scope>
    <source>
        <strain evidence="8 9">BEG34</strain>
    </source>
</reference>
<comment type="catalytic activity">
    <reaction evidence="1 6">
        <text>Hydrolysis of terminal, non-reducing alpha-D-galactose residues in alpha-D-galactosides, including galactose oligosaccharides, galactomannans and galactolipids.</text>
        <dbReference type="EC" id="3.2.1.22"/>
    </reaction>
</comment>
<dbReference type="OrthoDB" id="5795902at2759"/>
<dbReference type="EMBL" id="WTPW01000152">
    <property type="protein sequence ID" value="KAF0541494.1"/>
    <property type="molecule type" value="Genomic_DNA"/>
</dbReference>
<dbReference type="PRINTS" id="PR00740">
    <property type="entry name" value="GLHYDRLASE27"/>
</dbReference>
<feature type="signal peptide" evidence="7">
    <location>
        <begin position="1"/>
        <end position="18"/>
    </location>
</feature>
<keyword evidence="5 6" id="KW-0326">Glycosidase</keyword>
<evidence type="ECO:0000256" key="7">
    <source>
        <dbReference type="SAM" id="SignalP"/>
    </source>
</evidence>
<dbReference type="EC" id="3.2.1.22" evidence="3 6"/>
<dbReference type="PANTHER" id="PTHR11452:SF75">
    <property type="entry name" value="ALPHA-GALACTOSIDASE MEL1"/>
    <property type="match status" value="1"/>
</dbReference>